<gene>
    <name evidence="1" type="ORF">ABWT76_002313</name>
</gene>
<accession>A0AAU8JJA9</accession>
<organism evidence="1">
    <name type="scientific">Planktothricoides raciborskii GIHE-MW2</name>
    <dbReference type="NCBI Taxonomy" id="2792601"/>
    <lineage>
        <taxon>Bacteria</taxon>
        <taxon>Bacillati</taxon>
        <taxon>Cyanobacteriota</taxon>
        <taxon>Cyanophyceae</taxon>
        <taxon>Oscillatoriophycideae</taxon>
        <taxon>Oscillatoriales</taxon>
        <taxon>Oscillatoriaceae</taxon>
        <taxon>Planktothricoides</taxon>
    </lineage>
</organism>
<dbReference type="AlphaFoldDB" id="A0AAU8JJA9"/>
<proteinExistence type="predicted"/>
<reference evidence="1" key="1">
    <citation type="submission" date="2024-07" db="EMBL/GenBank/DDBJ databases">
        <authorList>
            <person name="Kim Y.J."/>
            <person name="Jeong J.Y."/>
        </authorList>
    </citation>
    <scope>NUCLEOTIDE SEQUENCE</scope>
    <source>
        <strain evidence="1">GIHE-MW2</strain>
    </source>
</reference>
<evidence type="ECO:0000313" key="1">
    <source>
        <dbReference type="EMBL" id="XCM39390.1"/>
    </source>
</evidence>
<protein>
    <recommendedName>
        <fullName evidence="2">Transposase</fullName>
    </recommendedName>
</protein>
<dbReference type="EMBL" id="CP159837">
    <property type="protein sequence ID" value="XCM39390.1"/>
    <property type="molecule type" value="Genomic_DNA"/>
</dbReference>
<sequence length="54" mass="5822">MVIGIATVGTNTVAWNGKEGNGNDVQPSVLGYRVQVKYGEVHFPLIDPESSNYV</sequence>
<name>A0AAU8JJA9_9CYAN</name>
<dbReference type="RefSeq" id="WP_190883080.1">
    <property type="nucleotide sequence ID" value="NZ_CP159837.1"/>
</dbReference>
<evidence type="ECO:0008006" key="2">
    <source>
        <dbReference type="Google" id="ProtNLM"/>
    </source>
</evidence>